<feature type="domain" description="Heparinase II/III-like C-terminal" evidence="6">
    <location>
        <begin position="398"/>
        <end position="583"/>
    </location>
</feature>
<keyword evidence="5" id="KW-1133">Transmembrane helix</keyword>
<keyword evidence="5" id="KW-0472">Membrane</keyword>
<dbReference type="Pfam" id="PF07940">
    <property type="entry name" value="Hepar_II_III_C"/>
    <property type="match status" value="1"/>
</dbReference>
<keyword evidence="3" id="KW-0574">Periplasm</keyword>
<evidence type="ECO:0000256" key="1">
    <source>
        <dbReference type="ARBA" id="ARBA00004418"/>
    </source>
</evidence>
<dbReference type="EMBL" id="CP036276">
    <property type="protein sequence ID" value="QDU43316.1"/>
    <property type="molecule type" value="Genomic_DNA"/>
</dbReference>
<dbReference type="Proteomes" id="UP000319383">
    <property type="component" value="Chromosome"/>
</dbReference>
<keyword evidence="5" id="KW-0812">Transmembrane</keyword>
<organism evidence="8 9">
    <name type="scientific">Symmachiella dynata</name>
    <dbReference type="NCBI Taxonomy" id="2527995"/>
    <lineage>
        <taxon>Bacteria</taxon>
        <taxon>Pseudomonadati</taxon>
        <taxon>Planctomycetota</taxon>
        <taxon>Planctomycetia</taxon>
        <taxon>Planctomycetales</taxon>
        <taxon>Planctomycetaceae</taxon>
        <taxon>Symmachiella</taxon>
    </lineage>
</organism>
<evidence type="ECO:0000256" key="4">
    <source>
        <dbReference type="ARBA" id="ARBA00023239"/>
    </source>
</evidence>
<evidence type="ECO:0000256" key="2">
    <source>
        <dbReference type="ARBA" id="ARBA00022729"/>
    </source>
</evidence>
<dbReference type="SUPFAM" id="SSF48230">
    <property type="entry name" value="Chondroitin AC/alginate lyase"/>
    <property type="match status" value="1"/>
</dbReference>
<comment type="subcellular location">
    <subcellularLocation>
        <location evidence="1">Periplasm</location>
    </subcellularLocation>
</comment>
<evidence type="ECO:0000259" key="6">
    <source>
        <dbReference type="Pfam" id="PF07940"/>
    </source>
</evidence>
<dbReference type="Gene3D" id="2.70.98.70">
    <property type="match status" value="1"/>
</dbReference>
<keyword evidence="4 8" id="KW-0456">Lyase</keyword>
<evidence type="ECO:0000256" key="3">
    <source>
        <dbReference type="ARBA" id="ARBA00022764"/>
    </source>
</evidence>
<dbReference type="Gene3D" id="1.50.10.100">
    <property type="entry name" value="Chondroitin AC/alginate lyase"/>
    <property type="match status" value="1"/>
</dbReference>
<keyword evidence="9" id="KW-1185">Reference proteome</keyword>
<dbReference type="KEGG" id="sdyn:Mal52_17880"/>
<sequence>MQGCIRRYRTVAAVTVMIVGVFVIIFLSRQTNDKANAAQRFAEFAKRLPRDITATSPTIQTDALRKLLETAQPQRPPVGDAVAQHDWSAALTEIRQIQAQHPERPVLPHGLSRMSPQKIVRVADRTIREGWKIGRRAPYSLATPMDWAADPHHDTSWRMWLNSWHPLEPLLLAYDQTGRDHYLVMANRIALDWIEQHVLNESENPLAWYDMAIGRRAAFLGKLIDANLRKNLLDDNRLLELFIAARLHGLKLIDPEQITWTTNHGFYQLVGLLAMAKAVPQLNGAGEFHRFANAGLQKMLHEHFTEEGIHREHSPFYHLALVNTLGLLEEQDLIEDQNLLDLFHRARKNIVWMSHPNGDLCRAGDSDRTPTVDRILYPDDPQLQYLISQGTQGVPPAENYRIFPKSGYAMFRDAWDHRPWREASYLHFSAAFHSGTHKHADDLTFEWSELGRTLLIDSGRFSYKYDHPHRRYVESTRAHNTVEIDGRDYSRERKDAFGSAIVAGGEFDGAYFVEAAVDRTQDFDTYQRRILVLRPGQWLAVIDRLTSPQSHDFAQCFHFDPDLNFHPISGRGISAALPESETALNVLPLAPGDGLEMQLIKGQTTPRLQGWTSLAANEMTPNIAVELRTHGKQVLYVTLFSLTGPQADIVAGQTAYNAETDEFQVRWQLNGQDRGFDYRGGRNGQPVGLMRVPAVLASEPAGKVR</sequence>
<accession>A0A517ZLH3</accession>
<dbReference type="RefSeq" id="WP_145375438.1">
    <property type="nucleotide sequence ID" value="NZ_CP036276.1"/>
</dbReference>
<dbReference type="InterPro" id="IPR012480">
    <property type="entry name" value="Hepar_II_III_C"/>
</dbReference>
<dbReference type="InterPro" id="IPR008929">
    <property type="entry name" value="Chondroitin_lyas"/>
</dbReference>
<evidence type="ECO:0000313" key="9">
    <source>
        <dbReference type="Proteomes" id="UP000319383"/>
    </source>
</evidence>
<protein>
    <submittedName>
        <fullName evidence="8">Heparin-sulfate lyase</fullName>
        <ecNumber evidence="8">4.2.2.8</ecNumber>
    </submittedName>
</protein>
<dbReference type="PANTHER" id="PTHR39210">
    <property type="entry name" value="HEPARIN-SULFATE LYASE"/>
    <property type="match status" value="1"/>
</dbReference>
<dbReference type="PANTHER" id="PTHR39210:SF1">
    <property type="entry name" value="HEPARIN-SULFATE LYASE"/>
    <property type="match status" value="1"/>
</dbReference>
<proteinExistence type="predicted"/>
<dbReference type="EC" id="4.2.2.8" evidence="8"/>
<dbReference type="GO" id="GO:0015021">
    <property type="term" value="F:heparin-sulfate lyase activity"/>
    <property type="evidence" value="ECO:0007669"/>
    <property type="project" value="UniProtKB-EC"/>
</dbReference>
<keyword evidence="2" id="KW-0732">Signal</keyword>
<evidence type="ECO:0000256" key="5">
    <source>
        <dbReference type="SAM" id="Phobius"/>
    </source>
</evidence>
<gene>
    <name evidence="8" type="primary">hepC_2</name>
    <name evidence="8" type="ORF">Mal52_17880</name>
</gene>
<dbReference type="GO" id="GO:0042597">
    <property type="term" value="C:periplasmic space"/>
    <property type="evidence" value="ECO:0007669"/>
    <property type="project" value="UniProtKB-SubCell"/>
</dbReference>
<dbReference type="InterPro" id="IPR031680">
    <property type="entry name" value="Hepar_II_III_N"/>
</dbReference>
<dbReference type="AlphaFoldDB" id="A0A517ZLH3"/>
<dbReference type="Pfam" id="PF16889">
    <property type="entry name" value="Hepar_II_III_N"/>
    <property type="match status" value="1"/>
</dbReference>
<evidence type="ECO:0000313" key="8">
    <source>
        <dbReference type="EMBL" id="QDU43316.1"/>
    </source>
</evidence>
<name>A0A517ZLH3_9PLAN</name>
<feature type="domain" description="Heparin-sulfate lyase N-terminal" evidence="7">
    <location>
        <begin position="137"/>
        <end position="325"/>
    </location>
</feature>
<evidence type="ECO:0000259" key="7">
    <source>
        <dbReference type="Pfam" id="PF16889"/>
    </source>
</evidence>
<feature type="transmembrane region" description="Helical" evidence="5">
    <location>
        <begin position="7"/>
        <end position="27"/>
    </location>
</feature>
<reference evidence="8 9" key="1">
    <citation type="submission" date="2019-02" db="EMBL/GenBank/DDBJ databases">
        <title>Deep-cultivation of Planctomycetes and their phenomic and genomic characterization uncovers novel biology.</title>
        <authorList>
            <person name="Wiegand S."/>
            <person name="Jogler M."/>
            <person name="Boedeker C."/>
            <person name="Pinto D."/>
            <person name="Vollmers J."/>
            <person name="Rivas-Marin E."/>
            <person name="Kohn T."/>
            <person name="Peeters S.H."/>
            <person name="Heuer A."/>
            <person name="Rast P."/>
            <person name="Oberbeckmann S."/>
            <person name="Bunk B."/>
            <person name="Jeske O."/>
            <person name="Meyerdierks A."/>
            <person name="Storesund J.E."/>
            <person name="Kallscheuer N."/>
            <person name="Luecker S."/>
            <person name="Lage O.M."/>
            <person name="Pohl T."/>
            <person name="Merkel B.J."/>
            <person name="Hornburger P."/>
            <person name="Mueller R.-W."/>
            <person name="Bruemmer F."/>
            <person name="Labrenz M."/>
            <person name="Spormann A.M."/>
            <person name="Op den Camp H."/>
            <person name="Overmann J."/>
            <person name="Amann R."/>
            <person name="Jetten M.S.M."/>
            <person name="Mascher T."/>
            <person name="Medema M.H."/>
            <person name="Devos D.P."/>
            <person name="Kaster A.-K."/>
            <person name="Ovreas L."/>
            <person name="Rohde M."/>
            <person name="Galperin M.Y."/>
            <person name="Jogler C."/>
        </authorList>
    </citation>
    <scope>NUCLEOTIDE SEQUENCE [LARGE SCALE GENOMIC DNA]</scope>
    <source>
        <strain evidence="8 9">Mal52</strain>
    </source>
</reference>